<gene>
    <name evidence="1" type="ORF">APHACPA_0207</name>
</gene>
<dbReference type="Proteomes" id="UP000033556">
    <property type="component" value="Unassembled WGS sequence"/>
</dbReference>
<sequence>MIQPDPTATFATDTSIFGVLRSVITSVPCPVSCTLLTGFAFVPIAYLLAVPSIVNLVLAFLAFISTTPVFGTTGSIITC</sequence>
<evidence type="ECO:0000313" key="2">
    <source>
        <dbReference type="Proteomes" id="UP000033556"/>
    </source>
</evidence>
<name>A0A0F3MZT9_RICAM</name>
<keyword evidence="2" id="KW-1185">Reference proteome</keyword>
<dbReference type="AlphaFoldDB" id="A0A0F3MZT9"/>
<protein>
    <submittedName>
        <fullName evidence="1">Putative membrane protein</fullName>
    </submittedName>
</protein>
<dbReference type="EMBL" id="LANR01000001">
    <property type="protein sequence ID" value="KJV61206.1"/>
    <property type="molecule type" value="Genomic_DNA"/>
</dbReference>
<organism evidence="1 2">
    <name type="scientific">Rickettsia amblyommatis str. Ac/Pa</name>
    <dbReference type="NCBI Taxonomy" id="1359164"/>
    <lineage>
        <taxon>Bacteria</taxon>
        <taxon>Pseudomonadati</taxon>
        <taxon>Pseudomonadota</taxon>
        <taxon>Alphaproteobacteria</taxon>
        <taxon>Rickettsiales</taxon>
        <taxon>Rickettsiaceae</taxon>
        <taxon>Rickettsieae</taxon>
        <taxon>Rickettsia</taxon>
        <taxon>spotted fever group</taxon>
    </lineage>
</organism>
<comment type="caution">
    <text evidence="1">The sequence shown here is derived from an EMBL/GenBank/DDBJ whole genome shotgun (WGS) entry which is preliminary data.</text>
</comment>
<proteinExistence type="predicted"/>
<accession>A0A0F3MZT9</accession>
<evidence type="ECO:0000313" key="1">
    <source>
        <dbReference type="EMBL" id="KJV61206.1"/>
    </source>
</evidence>
<reference evidence="1 2" key="1">
    <citation type="submission" date="2015-01" db="EMBL/GenBank/DDBJ databases">
        <title>Genome Sequencing of Rickettsiales.</title>
        <authorList>
            <person name="Daugherty S.C."/>
            <person name="Su Q."/>
            <person name="Abolude K."/>
            <person name="Beier-Sexton M."/>
            <person name="Carlyon J.A."/>
            <person name="Carter R."/>
            <person name="Day N.P."/>
            <person name="Dumler S.J."/>
            <person name="Dyachenko V."/>
            <person name="Godinez A."/>
            <person name="Kurtti T.J."/>
            <person name="Lichay M."/>
            <person name="Mullins K.E."/>
            <person name="Ott S."/>
            <person name="Pappas-Brown V."/>
            <person name="Paris D.H."/>
            <person name="Patel P."/>
            <person name="Richards A.L."/>
            <person name="Sadzewicz L."/>
            <person name="Sears K."/>
            <person name="Seidman D."/>
            <person name="Sengamalay N."/>
            <person name="Stenos J."/>
            <person name="Tallon L.J."/>
            <person name="Vincent G."/>
            <person name="Fraser C.M."/>
            <person name="Munderloh U."/>
            <person name="Dunning-Hotopp J.C."/>
        </authorList>
    </citation>
    <scope>NUCLEOTIDE SEQUENCE [LARGE SCALE GENOMIC DNA]</scope>
    <source>
        <strain evidence="1 2">Ac/Pa</strain>
    </source>
</reference>